<protein>
    <submittedName>
        <fullName evidence="2">Uncharacterized protein</fullName>
    </submittedName>
</protein>
<dbReference type="Proteomes" id="UP001315278">
    <property type="component" value="Unassembled WGS sequence"/>
</dbReference>
<keyword evidence="1" id="KW-0812">Transmembrane</keyword>
<organism evidence="2 3">
    <name type="scientific">Bradyrhizobium jicamae</name>
    <dbReference type="NCBI Taxonomy" id="280332"/>
    <lineage>
        <taxon>Bacteria</taxon>
        <taxon>Pseudomonadati</taxon>
        <taxon>Pseudomonadota</taxon>
        <taxon>Alphaproteobacteria</taxon>
        <taxon>Hyphomicrobiales</taxon>
        <taxon>Nitrobacteraceae</taxon>
        <taxon>Bradyrhizobium</taxon>
    </lineage>
</organism>
<sequence>MADLPQSISIALPLVAAIWLVGVVALLAGAPGGLVAATFIIGTVTGIVEWRARRGKH</sequence>
<gene>
    <name evidence="2" type="ORF">JQ615_20825</name>
</gene>
<dbReference type="EMBL" id="JAFCJH010000021">
    <property type="protein sequence ID" value="MBR0797834.1"/>
    <property type="molecule type" value="Genomic_DNA"/>
</dbReference>
<dbReference type="RefSeq" id="WP_212396703.1">
    <property type="nucleotide sequence ID" value="NZ_JAFCJH010000021.1"/>
</dbReference>
<evidence type="ECO:0000256" key="1">
    <source>
        <dbReference type="SAM" id="Phobius"/>
    </source>
</evidence>
<reference evidence="3" key="1">
    <citation type="journal article" date="2021" name="ISME J.">
        <title>Evolutionary origin and ecological implication of a unique nif island in free-living Bradyrhizobium lineages.</title>
        <authorList>
            <person name="Tao J."/>
        </authorList>
    </citation>
    <scope>NUCLEOTIDE SEQUENCE [LARGE SCALE GENOMIC DNA]</scope>
    <source>
        <strain evidence="3">SZCCT0434</strain>
    </source>
</reference>
<comment type="caution">
    <text evidence="2">The sequence shown here is derived from an EMBL/GenBank/DDBJ whole genome shotgun (WGS) entry which is preliminary data.</text>
</comment>
<keyword evidence="3" id="KW-1185">Reference proteome</keyword>
<feature type="transmembrane region" description="Helical" evidence="1">
    <location>
        <begin position="7"/>
        <end position="28"/>
    </location>
</feature>
<evidence type="ECO:0000313" key="3">
    <source>
        <dbReference type="Proteomes" id="UP001315278"/>
    </source>
</evidence>
<proteinExistence type="predicted"/>
<keyword evidence="1" id="KW-0472">Membrane</keyword>
<accession>A0ABS5FM38</accession>
<feature type="transmembrane region" description="Helical" evidence="1">
    <location>
        <begin position="34"/>
        <end position="52"/>
    </location>
</feature>
<evidence type="ECO:0000313" key="2">
    <source>
        <dbReference type="EMBL" id="MBR0797834.1"/>
    </source>
</evidence>
<name>A0ABS5FM38_9BRAD</name>
<keyword evidence="1" id="KW-1133">Transmembrane helix</keyword>